<gene>
    <name evidence="5" type="ORF">D0466_01020</name>
</gene>
<accession>A0A372LJR3</accession>
<name>A0A372LJR3_9BACI</name>
<dbReference type="Proteomes" id="UP000262939">
    <property type="component" value="Unassembled WGS sequence"/>
</dbReference>
<dbReference type="NCBIfam" id="NF005796">
    <property type="entry name" value="PRK07636.1"/>
    <property type="match status" value="1"/>
</dbReference>
<dbReference type="InterPro" id="IPR012340">
    <property type="entry name" value="NA-bd_OB-fold"/>
</dbReference>
<dbReference type="PANTHER" id="PTHR45674:SF4">
    <property type="entry name" value="DNA LIGASE 1"/>
    <property type="match status" value="1"/>
</dbReference>
<dbReference type="InterPro" id="IPR050191">
    <property type="entry name" value="ATP-dep_DNA_ligase"/>
</dbReference>
<dbReference type="Gene3D" id="3.30.470.30">
    <property type="entry name" value="DNA ligase/mRNA capping enzyme"/>
    <property type="match status" value="1"/>
</dbReference>
<dbReference type="CDD" id="cd07906">
    <property type="entry name" value="Adenylation_DNA_ligase_LigD_LigC"/>
    <property type="match status" value="1"/>
</dbReference>
<evidence type="ECO:0000259" key="4">
    <source>
        <dbReference type="PROSITE" id="PS50160"/>
    </source>
</evidence>
<dbReference type="PANTHER" id="PTHR45674">
    <property type="entry name" value="DNA LIGASE 1/3 FAMILY MEMBER"/>
    <property type="match status" value="1"/>
</dbReference>
<dbReference type="AlphaFoldDB" id="A0A372LJR3"/>
<dbReference type="InterPro" id="IPR012310">
    <property type="entry name" value="DNA_ligase_ATP-dep_cent"/>
</dbReference>
<comment type="similarity">
    <text evidence="1">Belongs to the ATP-dependent DNA ligase family.</text>
</comment>
<evidence type="ECO:0000256" key="2">
    <source>
        <dbReference type="ARBA" id="ARBA00022598"/>
    </source>
</evidence>
<dbReference type="Pfam" id="PF01068">
    <property type="entry name" value="DNA_ligase_A_M"/>
    <property type="match status" value="1"/>
</dbReference>
<dbReference type="GO" id="GO:0005524">
    <property type="term" value="F:ATP binding"/>
    <property type="evidence" value="ECO:0007669"/>
    <property type="project" value="InterPro"/>
</dbReference>
<dbReference type="SUPFAM" id="SSF50249">
    <property type="entry name" value="Nucleic acid-binding proteins"/>
    <property type="match status" value="1"/>
</dbReference>
<dbReference type="RefSeq" id="WP_117320693.1">
    <property type="nucleotide sequence ID" value="NZ_QVTD01000001.1"/>
</dbReference>
<sequence>MLSKFNNQVKLYTRHNNEVTAKFPELQKVDIPDGTILDGEIIVSDTEGKPDFQAMMQRFLSKKSGHNIQYCVFDVIYHEGKKVTHIPLLERKALLQSLIENDNHIAEVQWVHGNGAAYFELVKQNGLEGIVQKRADSKYQINKRSKDWLKFINYQYNDTVITGLRKDEFGLLLAIEEGNRLKPAGLLEFMPLHAKKQFYREYQHFIVDEDKKFIFIEPQIKCRVKFRNYTKAGLLRIPSFVEYIS</sequence>
<evidence type="ECO:0000313" key="5">
    <source>
        <dbReference type="EMBL" id="RFU66722.1"/>
    </source>
</evidence>
<organism evidence="5 6">
    <name type="scientific">Peribacillus glennii</name>
    <dbReference type="NCBI Taxonomy" id="2303991"/>
    <lineage>
        <taxon>Bacteria</taxon>
        <taxon>Bacillati</taxon>
        <taxon>Bacillota</taxon>
        <taxon>Bacilli</taxon>
        <taxon>Bacillales</taxon>
        <taxon>Bacillaceae</taxon>
        <taxon>Peribacillus</taxon>
    </lineage>
</organism>
<dbReference type="OrthoDB" id="5503604at2"/>
<reference evidence="5 6" key="1">
    <citation type="submission" date="2018-08" db="EMBL/GenBank/DDBJ databases">
        <title>Bacillus chawlae sp. nov., Bacillus glennii sp. nov., and Bacillus saganii sp. nov. Isolated from the Vehicle Assembly Building at Kennedy Space Center where the Viking Spacecraft were Assembled.</title>
        <authorList>
            <person name="Seuylemezian A."/>
            <person name="Vaishampayan P."/>
        </authorList>
    </citation>
    <scope>NUCLEOTIDE SEQUENCE [LARGE SCALE GENOMIC DNA]</scope>
    <source>
        <strain evidence="5 6">V44-8</strain>
    </source>
</reference>
<dbReference type="GO" id="GO:0006281">
    <property type="term" value="P:DNA repair"/>
    <property type="evidence" value="ECO:0007669"/>
    <property type="project" value="InterPro"/>
</dbReference>
<evidence type="ECO:0000256" key="1">
    <source>
        <dbReference type="ARBA" id="ARBA00007572"/>
    </source>
</evidence>
<dbReference type="EMBL" id="QVTD01000001">
    <property type="protein sequence ID" value="RFU66722.1"/>
    <property type="molecule type" value="Genomic_DNA"/>
</dbReference>
<dbReference type="PROSITE" id="PS50160">
    <property type="entry name" value="DNA_LIGASE_A3"/>
    <property type="match status" value="1"/>
</dbReference>
<comment type="caution">
    <text evidence="5">The sequence shown here is derived from an EMBL/GenBank/DDBJ whole genome shotgun (WGS) entry which is preliminary data.</text>
</comment>
<keyword evidence="6" id="KW-1185">Reference proteome</keyword>
<keyword evidence="2" id="KW-0436">Ligase</keyword>
<comment type="catalytic activity">
    <reaction evidence="3">
        <text>ATP + (deoxyribonucleotide)n-3'-hydroxyl + 5'-phospho-(deoxyribonucleotide)m = (deoxyribonucleotide)n+m + AMP + diphosphate.</text>
        <dbReference type="EC" id="6.5.1.1"/>
    </reaction>
</comment>
<protein>
    <recommendedName>
        <fullName evidence="4">ATP-dependent DNA ligase family profile domain-containing protein</fullName>
    </recommendedName>
</protein>
<feature type="domain" description="ATP-dependent DNA ligase family profile" evidence="4">
    <location>
        <begin position="61"/>
        <end position="151"/>
    </location>
</feature>
<dbReference type="Gene3D" id="3.30.1490.70">
    <property type="match status" value="1"/>
</dbReference>
<dbReference type="SUPFAM" id="SSF56091">
    <property type="entry name" value="DNA ligase/mRNA capping enzyme, catalytic domain"/>
    <property type="match status" value="1"/>
</dbReference>
<dbReference type="GO" id="GO:0003910">
    <property type="term" value="F:DNA ligase (ATP) activity"/>
    <property type="evidence" value="ECO:0007669"/>
    <property type="project" value="UniProtKB-EC"/>
</dbReference>
<proteinExistence type="inferred from homology"/>
<dbReference type="GO" id="GO:0006310">
    <property type="term" value="P:DNA recombination"/>
    <property type="evidence" value="ECO:0007669"/>
    <property type="project" value="InterPro"/>
</dbReference>
<evidence type="ECO:0000313" key="6">
    <source>
        <dbReference type="Proteomes" id="UP000262939"/>
    </source>
</evidence>
<evidence type="ECO:0000256" key="3">
    <source>
        <dbReference type="ARBA" id="ARBA00034003"/>
    </source>
</evidence>